<proteinExistence type="predicted"/>
<name>A0A0G0ERC8_9BACT</name>
<dbReference type="EMBL" id="LBSA01000032">
    <property type="protein sequence ID" value="KKQ08062.1"/>
    <property type="molecule type" value="Genomic_DNA"/>
</dbReference>
<evidence type="ECO:0000313" key="2">
    <source>
        <dbReference type="Proteomes" id="UP000034492"/>
    </source>
</evidence>
<protein>
    <submittedName>
        <fullName evidence="1">Uncharacterized protein</fullName>
    </submittedName>
</protein>
<gene>
    <name evidence="1" type="ORF">US19_C0032G0006</name>
</gene>
<dbReference type="AlphaFoldDB" id="A0A0G0ERC8"/>
<reference evidence="1 2" key="1">
    <citation type="journal article" date="2015" name="Nature">
        <title>rRNA introns, odd ribosomes, and small enigmatic genomes across a large radiation of phyla.</title>
        <authorList>
            <person name="Brown C.T."/>
            <person name="Hug L.A."/>
            <person name="Thomas B.C."/>
            <person name="Sharon I."/>
            <person name="Castelle C.J."/>
            <person name="Singh A."/>
            <person name="Wilkins M.J."/>
            <person name="Williams K.H."/>
            <person name="Banfield J.F."/>
        </authorList>
    </citation>
    <scope>NUCLEOTIDE SEQUENCE [LARGE SCALE GENOMIC DNA]</scope>
</reference>
<comment type="caution">
    <text evidence="1">The sequence shown here is derived from an EMBL/GenBank/DDBJ whole genome shotgun (WGS) entry which is preliminary data.</text>
</comment>
<accession>A0A0G0ERC8</accession>
<organism evidence="1 2">
    <name type="scientific">Candidatus Daviesbacteria bacterium GW2011_GWB1_36_5</name>
    <dbReference type="NCBI Taxonomy" id="1618426"/>
    <lineage>
        <taxon>Bacteria</taxon>
        <taxon>Candidatus Daviesiibacteriota</taxon>
    </lineage>
</organism>
<evidence type="ECO:0000313" key="1">
    <source>
        <dbReference type="EMBL" id="KKQ08062.1"/>
    </source>
</evidence>
<dbReference type="Proteomes" id="UP000034492">
    <property type="component" value="Unassembled WGS sequence"/>
</dbReference>
<sequence>MAVELELPPSLYEDLLDKKYKKFAMPSKDPESSLYINCMSLSQIIFIRRFGNIFPPEFFHSQNLLANIHEFENVDLYNVQLGDIALLGPIGVTDFASLHQATFAALPMDNEPGLIHARGREPKIGVFTETLSEIQSHPFYQKIYAIKRASSIISSL</sequence>